<feature type="compositionally biased region" description="Polar residues" evidence="1">
    <location>
        <begin position="328"/>
        <end position="344"/>
    </location>
</feature>
<name>A0A2I4BUI4_AUSLI</name>
<dbReference type="AlphaFoldDB" id="A0A2I4BUI4"/>
<feature type="compositionally biased region" description="Basic and acidic residues" evidence="1">
    <location>
        <begin position="473"/>
        <end position="491"/>
    </location>
</feature>
<dbReference type="Proteomes" id="UP000192220">
    <property type="component" value="Unplaced"/>
</dbReference>
<feature type="region of interest" description="Disordered" evidence="1">
    <location>
        <begin position="678"/>
        <end position="717"/>
    </location>
</feature>
<accession>A0A2I4BUI4</accession>
<feature type="compositionally biased region" description="Basic residues" evidence="1">
    <location>
        <begin position="186"/>
        <end position="196"/>
    </location>
</feature>
<feature type="compositionally biased region" description="Low complexity" evidence="1">
    <location>
        <begin position="145"/>
        <end position="160"/>
    </location>
</feature>
<reference evidence="3" key="1">
    <citation type="submission" date="2025-08" db="UniProtKB">
        <authorList>
            <consortium name="RefSeq"/>
        </authorList>
    </citation>
    <scope>IDENTIFICATION</scope>
</reference>
<feature type="region of interest" description="Disordered" evidence="1">
    <location>
        <begin position="464"/>
        <end position="505"/>
    </location>
</feature>
<evidence type="ECO:0000256" key="1">
    <source>
        <dbReference type="SAM" id="MobiDB-lite"/>
    </source>
</evidence>
<feature type="compositionally biased region" description="Basic and acidic residues" evidence="1">
    <location>
        <begin position="707"/>
        <end position="717"/>
    </location>
</feature>
<feature type="compositionally biased region" description="Acidic residues" evidence="1">
    <location>
        <begin position="282"/>
        <end position="305"/>
    </location>
</feature>
<keyword evidence="2" id="KW-1185">Reference proteome</keyword>
<dbReference type="InParanoid" id="A0A2I4BUI4"/>
<feature type="compositionally biased region" description="Basic and acidic residues" evidence="1">
    <location>
        <begin position="204"/>
        <end position="226"/>
    </location>
</feature>
<feature type="region of interest" description="Disordered" evidence="1">
    <location>
        <begin position="1"/>
        <end position="20"/>
    </location>
</feature>
<sequence length="717" mass="77710">MRPTSGSMLQQNNNNNYPCLNKSHPAQDILQKCSRTSLLLGDLPLVRGLRAWALCSKNRSRAGGLLGGGKAPTAPPLARRSSTSCPRPADVYLSGELGRMGYGLPLGLDTRALVTVATLKPSEGNGKTQTQCLFLRTQKGSCLYSTAKPSPGGTTGTASGRVGEWLKGKTGGGAESPPTQDGANRVRVRSGRRWRKSGNVATGQEKRERPAEDRQEERDKGPDGRRSSSRTSSASPKTCRRPQRRKSQDEEEGLEKPNVLSRDRQEPNPDPESDQVSSSRDTEEDGELSEEPQIQEDFTETEEDHLETQQDWKPGHGFCQDDEEPETQMESVSSADSLRPQESSAPVGGRVCSPDLELDSSSGPEPVTRDSSKTRNGSVSWGKEARTSLLEEERRTVEGGAGTTSMGLGGAEAEEEEEEEGYRRNTDQDVSVEANTCVFNPGAPFSPAPSLPPLASMATGLPILEAEEEEEHEAERGDERRSRGEELEERVSTVAPEEGTKEEDEFGVFMQAEGESARSEGVNGSASVPCGSRGGVEPGDHAVSDWTDVSLHQSDDTWAAFPQDPQGSGGNVVEQWWPNSAVEAAGNQLWTTHSPASVFAEAFPSPPAASPGDPCDLDAIPTLTQLLGGRAGQDQRLLNHFHDLNKMIGRSYKRASRTSRDLLLKTFHLQQPLVESRPASWTTNRHLSPGLPSANQNAHHAAAKRRLSYDHNRNVVE</sequence>
<feature type="region of interest" description="Disordered" evidence="1">
    <location>
        <begin position="66"/>
        <end position="85"/>
    </location>
</feature>
<dbReference type="OrthoDB" id="8965081at2759"/>
<organism evidence="2 3">
    <name type="scientific">Austrofundulus limnaeus</name>
    <name type="common">Annual killifish</name>
    <dbReference type="NCBI Taxonomy" id="52670"/>
    <lineage>
        <taxon>Eukaryota</taxon>
        <taxon>Metazoa</taxon>
        <taxon>Chordata</taxon>
        <taxon>Craniata</taxon>
        <taxon>Vertebrata</taxon>
        <taxon>Euteleostomi</taxon>
        <taxon>Actinopterygii</taxon>
        <taxon>Neopterygii</taxon>
        <taxon>Teleostei</taxon>
        <taxon>Neoteleostei</taxon>
        <taxon>Acanthomorphata</taxon>
        <taxon>Ovalentaria</taxon>
        <taxon>Atherinomorphae</taxon>
        <taxon>Cyprinodontiformes</taxon>
        <taxon>Rivulidae</taxon>
        <taxon>Austrofundulus</taxon>
    </lineage>
</organism>
<feature type="compositionally biased region" description="Gly residues" evidence="1">
    <location>
        <begin position="399"/>
        <end position="410"/>
    </location>
</feature>
<gene>
    <name evidence="3" type="primary">si:ch211-14c7.2</name>
</gene>
<protein>
    <submittedName>
        <fullName evidence="3">Uncharacterized protein si:ch211-14c7.2</fullName>
    </submittedName>
</protein>
<dbReference type="STRING" id="52670.A0A2I4BUI4"/>
<proteinExistence type="predicted"/>
<feature type="region of interest" description="Disordered" evidence="1">
    <location>
        <begin position="144"/>
        <end position="429"/>
    </location>
</feature>
<dbReference type="KEGG" id="alim:106522784"/>
<evidence type="ECO:0000313" key="2">
    <source>
        <dbReference type="Proteomes" id="UP000192220"/>
    </source>
</evidence>
<feature type="compositionally biased region" description="Basic and acidic residues" evidence="1">
    <location>
        <begin position="383"/>
        <end position="397"/>
    </location>
</feature>
<evidence type="ECO:0000313" key="3">
    <source>
        <dbReference type="RefSeq" id="XP_013871411.1"/>
    </source>
</evidence>
<dbReference type="RefSeq" id="XP_013871411.1">
    <property type="nucleotide sequence ID" value="XM_014015957.1"/>
</dbReference>